<dbReference type="EnsemblPlants" id="AUR62024569-RA">
    <property type="protein sequence ID" value="AUR62024569-RA:cds"/>
    <property type="gene ID" value="AUR62024569"/>
</dbReference>
<sequence length="450" mass="48554">MLDWDTVNSMLVSWMLKAIDPKIVASLPYFDEAKRLWEYLEKRYCEASGPRLQQLRAAITNCKQLPSMTVEDYYSQLLGYFDDLLRLKPLHGCECGLCTCNVAEKLAKDRDEEILHQFLVGIDDNKSIALTKAPVVKEDAHVFALPSADRKQFTPRLDKSKLFCSHCRRSGHENSGCFLLHGYPSWWVEKYGKKGGASSSGQQAHTHSSSRPSTPLTAAAASSDQGRSMARANVVASPLGDTFSHSLPSQETLSALSALQPSHVRALMTMVNHQTQDKMSETGDIFVFRDVKFHEHEFPFTSREEPGMSVEGGSSEVVGVDSDFLDDLEYVLEVGEEAIVHDTPAVVSPAAAPNPETSVAADPAHTPAATTAHTPAAITPDAHTPAATTVRTSLDSSSSAASSTFAASSAAATVPDSSDVAAPVLSDSSSILLDRGQRPRQAPGILLNAI</sequence>
<dbReference type="Gramene" id="AUR62024569-RA">
    <property type="protein sequence ID" value="AUR62024569-RA:cds"/>
    <property type="gene ID" value="AUR62024569"/>
</dbReference>
<feature type="region of interest" description="Disordered" evidence="1">
    <location>
        <begin position="197"/>
        <end position="225"/>
    </location>
</feature>
<evidence type="ECO:0008006" key="4">
    <source>
        <dbReference type="Google" id="ProtNLM"/>
    </source>
</evidence>
<reference evidence="2" key="2">
    <citation type="submission" date="2021-03" db="UniProtKB">
        <authorList>
            <consortium name="EnsemblPlants"/>
        </authorList>
    </citation>
    <scope>IDENTIFICATION</scope>
</reference>
<evidence type="ECO:0000313" key="2">
    <source>
        <dbReference type="EnsemblPlants" id="AUR62024569-RA:cds"/>
    </source>
</evidence>
<keyword evidence="3" id="KW-1185">Reference proteome</keyword>
<name>A0A803M7A4_CHEQI</name>
<dbReference type="PANTHER" id="PTHR34222:SF94">
    <property type="entry name" value="CCHC-TYPE DOMAIN-CONTAINING PROTEIN"/>
    <property type="match status" value="1"/>
</dbReference>
<feature type="compositionally biased region" description="Low complexity" evidence="1">
    <location>
        <begin position="197"/>
        <end position="223"/>
    </location>
</feature>
<dbReference type="PANTHER" id="PTHR34222">
    <property type="entry name" value="GAG_PRE-INTEGRS DOMAIN-CONTAINING PROTEIN"/>
    <property type="match status" value="1"/>
</dbReference>
<evidence type="ECO:0000256" key="1">
    <source>
        <dbReference type="SAM" id="MobiDB-lite"/>
    </source>
</evidence>
<dbReference type="OMA" id="KRYCEAS"/>
<dbReference type="Proteomes" id="UP000596660">
    <property type="component" value="Unplaced"/>
</dbReference>
<organism evidence="2 3">
    <name type="scientific">Chenopodium quinoa</name>
    <name type="common">Quinoa</name>
    <dbReference type="NCBI Taxonomy" id="63459"/>
    <lineage>
        <taxon>Eukaryota</taxon>
        <taxon>Viridiplantae</taxon>
        <taxon>Streptophyta</taxon>
        <taxon>Embryophyta</taxon>
        <taxon>Tracheophyta</taxon>
        <taxon>Spermatophyta</taxon>
        <taxon>Magnoliopsida</taxon>
        <taxon>eudicotyledons</taxon>
        <taxon>Gunneridae</taxon>
        <taxon>Pentapetalae</taxon>
        <taxon>Caryophyllales</taxon>
        <taxon>Chenopodiaceae</taxon>
        <taxon>Chenopodioideae</taxon>
        <taxon>Atripliceae</taxon>
        <taxon>Chenopodium</taxon>
    </lineage>
</organism>
<evidence type="ECO:0000313" key="3">
    <source>
        <dbReference type="Proteomes" id="UP000596660"/>
    </source>
</evidence>
<protein>
    <recommendedName>
        <fullName evidence="4">Retrotransposon gag domain-containing protein</fullName>
    </recommendedName>
</protein>
<dbReference type="AlphaFoldDB" id="A0A803M7A4"/>
<reference evidence="2" key="1">
    <citation type="journal article" date="2017" name="Nature">
        <title>The genome of Chenopodium quinoa.</title>
        <authorList>
            <person name="Jarvis D.E."/>
            <person name="Ho Y.S."/>
            <person name="Lightfoot D.J."/>
            <person name="Schmoeckel S.M."/>
            <person name="Li B."/>
            <person name="Borm T.J.A."/>
            <person name="Ohyanagi H."/>
            <person name="Mineta K."/>
            <person name="Michell C.T."/>
            <person name="Saber N."/>
            <person name="Kharbatia N.M."/>
            <person name="Rupper R.R."/>
            <person name="Sharp A.R."/>
            <person name="Dally N."/>
            <person name="Boughton B.A."/>
            <person name="Woo Y.H."/>
            <person name="Gao G."/>
            <person name="Schijlen E.G.W.M."/>
            <person name="Guo X."/>
            <person name="Momin A.A."/>
            <person name="Negrao S."/>
            <person name="Al-Babili S."/>
            <person name="Gehring C."/>
            <person name="Roessner U."/>
            <person name="Jung C."/>
            <person name="Murphy K."/>
            <person name="Arold S.T."/>
            <person name="Gojobori T."/>
            <person name="van der Linden C.G."/>
            <person name="van Loo E.N."/>
            <person name="Jellen E.N."/>
            <person name="Maughan P.J."/>
            <person name="Tester M."/>
        </authorList>
    </citation>
    <scope>NUCLEOTIDE SEQUENCE [LARGE SCALE GENOMIC DNA]</scope>
    <source>
        <strain evidence="2">cv. PI 614886</strain>
    </source>
</reference>
<feature type="region of interest" description="Disordered" evidence="1">
    <location>
        <begin position="345"/>
        <end position="370"/>
    </location>
</feature>
<accession>A0A803M7A4</accession>
<proteinExistence type="predicted"/>